<evidence type="ECO:0000256" key="6">
    <source>
        <dbReference type="ARBA" id="ARBA00049117"/>
    </source>
</evidence>
<dbReference type="InterPro" id="IPR011629">
    <property type="entry name" value="CobW-like_C"/>
</dbReference>
<evidence type="ECO:0000313" key="10">
    <source>
        <dbReference type="Proteomes" id="UP000609531"/>
    </source>
</evidence>
<dbReference type="AlphaFoldDB" id="A0A934MHU5"/>
<keyword evidence="10" id="KW-1185">Reference proteome</keyword>
<dbReference type="GO" id="GO:0016787">
    <property type="term" value="F:hydrolase activity"/>
    <property type="evidence" value="ECO:0007669"/>
    <property type="project" value="UniProtKB-KW"/>
</dbReference>
<evidence type="ECO:0000259" key="8">
    <source>
        <dbReference type="SMART" id="SM00833"/>
    </source>
</evidence>
<protein>
    <submittedName>
        <fullName evidence="9">GTP-binding protein</fullName>
    </submittedName>
</protein>
<dbReference type="SUPFAM" id="SSF90002">
    <property type="entry name" value="Hypothetical protein YjiA, C-terminal domain"/>
    <property type="match status" value="1"/>
</dbReference>
<dbReference type="PANTHER" id="PTHR13748">
    <property type="entry name" value="COBW-RELATED"/>
    <property type="match status" value="1"/>
</dbReference>
<dbReference type="Gene3D" id="3.40.50.300">
    <property type="entry name" value="P-loop containing nucleotide triphosphate hydrolases"/>
    <property type="match status" value="1"/>
</dbReference>
<dbReference type="InterPro" id="IPR036627">
    <property type="entry name" value="CobW-likC_sf"/>
</dbReference>
<feature type="region of interest" description="Disordered" evidence="7">
    <location>
        <begin position="1"/>
        <end position="25"/>
    </location>
</feature>
<dbReference type="EMBL" id="JAEKJA010000023">
    <property type="protein sequence ID" value="MBJ3778048.1"/>
    <property type="molecule type" value="Genomic_DNA"/>
</dbReference>
<feature type="compositionally biased region" description="Basic residues" evidence="7">
    <location>
        <begin position="258"/>
        <end position="269"/>
    </location>
</feature>
<reference evidence="9" key="1">
    <citation type="submission" date="2020-12" db="EMBL/GenBank/DDBJ databases">
        <title>Bacterial taxonomy.</title>
        <authorList>
            <person name="Pan X."/>
        </authorList>
    </citation>
    <scope>NUCLEOTIDE SEQUENCE</scope>
    <source>
        <strain evidence="9">B2012</strain>
    </source>
</reference>
<evidence type="ECO:0000256" key="4">
    <source>
        <dbReference type="ARBA" id="ARBA00034320"/>
    </source>
</evidence>
<dbReference type="GO" id="GO:0000166">
    <property type="term" value="F:nucleotide binding"/>
    <property type="evidence" value="ECO:0007669"/>
    <property type="project" value="UniProtKB-KW"/>
</dbReference>
<evidence type="ECO:0000256" key="5">
    <source>
        <dbReference type="ARBA" id="ARBA00045658"/>
    </source>
</evidence>
<dbReference type="Pfam" id="PF02492">
    <property type="entry name" value="cobW"/>
    <property type="match status" value="1"/>
</dbReference>
<comment type="function">
    <text evidence="5">Zinc chaperone that directly transfers zinc cofactor to target proteins, thereby activating them. Zinc is transferred from the CXCC motif in the GTPase domain to the zinc binding site in target proteins in a process requiring GTP hydrolysis.</text>
</comment>
<dbReference type="InterPro" id="IPR003495">
    <property type="entry name" value="CobW/HypB/UreG_nucleotide-bd"/>
</dbReference>
<dbReference type="PANTHER" id="PTHR13748:SF62">
    <property type="entry name" value="COBW DOMAIN-CONTAINING PROTEIN"/>
    <property type="match status" value="1"/>
</dbReference>
<dbReference type="CDD" id="cd03112">
    <property type="entry name" value="CobW-like"/>
    <property type="match status" value="1"/>
</dbReference>
<evidence type="ECO:0000256" key="3">
    <source>
        <dbReference type="ARBA" id="ARBA00023186"/>
    </source>
</evidence>
<dbReference type="Gene3D" id="3.30.1220.10">
    <property type="entry name" value="CobW-like, C-terminal domain"/>
    <property type="match status" value="1"/>
</dbReference>
<keyword evidence="3" id="KW-0143">Chaperone</keyword>
<dbReference type="Proteomes" id="UP000609531">
    <property type="component" value="Unassembled WGS sequence"/>
</dbReference>
<accession>A0A934MHU5</accession>
<sequence length="402" mass="43677">MTAAAPDTGTRQDAEAKRPARPDGAPTPILILTGFLGSGKSTLLRRLLAQPEFAGTGLVINEFGDVAVDHDILAEGRPDVAVTSTGCLCCTAGSDIRVSVAELHEAARTTGRLPLQRVIIETTGLADPAPVINQLVAGAVPAFGLRDHTVARHYRLAGVVTTFDAIHGPQTLARHAECVKQLAFADRVLLTKTDLLDTEDKAQHLAELRRSIARFNPHAPIDDVADPGFSLVDAFAPRPYAPTDLDGDVQEWLDDHGHTHHAHHHHDHDHHHDHGEHDHADHDHEHEHDLNGINSVSVVADRPIDKTAFTVFMDTVSMLYGANMLRMKGIIAFADEPDHPYILQAVQHVVHPLARLDDWPGEDRRSRLVAIVQGLDPTTIEKLFNSVCLRTPADVMGASGLA</sequence>
<organism evidence="9 10">
    <name type="scientific">Acuticoccus mangrovi</name>
    <dbReference type="NCBI Taxonomy" id="2796142"/>
    <lineage>
        <taxon>Bacteria</taxon>
        <taxon>Pseudomonadati</taxon>
        <taxon>Pseudomonadota</taxon>
        <taxon>Alphaproteobacteria</taxon>
        <taxon>Hyphomicrobiales</taxon>
        <taxon>Amorphaceae</taxon>
        <taxon>Acuticoccus</taxon>
    </lineage>
</organism>
<evidence type="ECO:0000313" key="9">
    <source>
        <dbReference type="EMBL" id="MBJ3778048.1"/>
    </source>
</evidence>
<gene>
    <name evidence="9" type="ORF">JCR33_20275</name>
</gene>
<evidence type="ECO:0000256" key="7">
    <source>
        <dbReference type="SAM" id="MobiDB-lite"/>
    </source>
</evidence>
<dbReference type="InterPro" id="IPR027417">
    <property type="entry name" value="P-loop_NTPase"/>
</dbReference>
<evidence type="ECO:0000256" key="2">
    <source>
        <dbReference type="ARBA" id="ARBA00022801"/>
    </source>
</evidence>
<dbReference type="InterPro" id="IPR051316">
    <property type="entry name" value="Zinc-reg_GTPase_activator"/>
</dbReference>
<proteinExistence type="inferred from homology"/>
<name>A0A934MHU5_9HYPH</name>
<comment type="catalytic activity">
    <reaction evidence="6">
        <text>GTP + H2O = GDP + phosphate + H(+)</text>
        <dbReference type="Rhea" id="RHEA:19669"/>
        <dbReference type="ChEBI" id="CHEBI:15377"/>
        <dbReference type="ChEBI" id="CHEBI:15378"/>
        <dbReference type="ChEBI" id="CHEBI:37565"/>
        <dbReference type="ChEBI" id="CHEBI:43474"/>
        <dbReference type="ChEBI" id="CHEBI:58189"/>
    </reaction>
    <physiologicalReaction direction="left-to-right" evidence="6">
        <dbReference type="Rhea" id="RHEA:19670"/>
    </physiologicalReaction>
</comment>
<keyword evidence="1" id="KW-0547">Nucleotide-binding</keyword>
<evidence type="ECO:0000256" key="1">
    <source>
        <dbReference type="ARBA" id="ARBA00022741"/>
    </source>
</evidence>
<dbReference type="GO" id="GO:0005737">
    <property type="term" value="C:cytoplasm"/>
    <property type="evidence" value="ECO:0007669"/>
    <property type="project" value="TreeGrafter"/>
</dbReference>
<feature type="region of interest" description="Disordered" evidence="7">
    <location>
        <begin position="258"/>
        <end position="287"/>
    </location>
</feature>
<feature type="compositionally biased region" description="Basic and acidic residues" evidence="7">
    <location>
        <begin position="10"/>
        <end position="21"/>
    </location>
</feature>
<dbReference type="SUPFAM" id="SSF52540">
    <property type="entry name" value="P-loop containing nucleoside triphosphate hydrolases"/>
    <property type="match status" value="1"/>
</dbReference>
<dbReference type="Pfam" id="PF07683">
    <property type="entry name" value="CobW_C"/>
    <property type="match status" value="1"/>
</dbReference>
<feature type="domain" description="CobW C-terminal" evidence="8">
    <location>
        <begin position="293"/>
        <end position="388"/>
    </location>
</feature>
<dbReference type="RefSeq" id="WP_198883954.1">
    <property type="nucleotide sequence ID" value="NZ_JAEKJA010000023.1"/>
</dbReference>
<dbReference type="SMART" id="SM00833">
    <property type="entry name" value="CobW_C"/>
    <property type="match status" value="1"/>
</dbReference>
<comment type="similarity">
    <text evidence="4">Belongs to the SIMIBI class G3E GTPase family. ZNG1 subfamily.</text>
</comment>
<keyword evidence="2" id="KW-0378">Hydrolase</keyword>
<feature type="compositionally biased region" description="Basic and acidic residues" evidence="7">
    <location>
        <begin position="270"/>
        <end position="287"/>
    </location>
</feature>
<comment type="caution">
    <text evidence="9">The sequence shown here is derived from an EMBL/GenBank/DDBJ whole genome shotgun (WGS) entry which is preliminary data.</text>
</comment>